<accession>A0ABT7HIY0</accession>
<protein>
    <submittedName>
        <fullName evidence="1">Thioredoxin family protein</fullName>
    </submittedName>
</protein>
<evidence type="ECO:0000313" key="2">
    <source>
        <dbReference type="Proteomes" id="UP001225134"/>
    </source>
</evidence>
<dbReference type="RefSeq" id="WP_066730071.1">
    <property type="nucleotide sequence ID" value="NZ_CAMYCH010000001.1"/>
</dbReference>
<proteinExistence type="predicted"/>
<dbReference type="EMBL" id="JASSPP010000003">
    <property type="protein sequence ID" value="MDK9580468.1"/>
    <property type="molecule type" value="Genomic_DNA"/>
</dbReference>
<reference evidence="1 2" key="1">
    <citation type="submission" date="2023-06" db="EMBL/GenBank/DDBJ databases">
        <title>Antibody response to the Sneathia vaginalis cytopathogenic toxin A during pregnancy.</title>
        <authorList>
            <person name="Mccoy Z.T."/>
            <person name="Serrano M.G."/>
            <person name="Spaine K."/>
            <person name="Edwards D.J."/>
            <person name="Buck G.A."/>
            <person name="Jefferson K."/>
        </authorList>
    </citation>
    <scope>NUCLEOTIDE SEQUENCE [LARGE SCALE GENOMIC DNA]</scope>
    <source>
        <strain evidence="1 2">CCUG 42621</strain>
    </source>
</reference>
<dbReference type="Gene3D" id="3.40.30.10">
    <property type="entry name" value="Glutaredoxin"/>
    <property type="match status" value="1"/>
</dbReference>
<evidence type="ECO:0000313" key="1">
    <source>
        <dbReference type="EMBL" id="MDK9580468.1"/>
    </source>
</evidence>
<keyword evidence="2" id="KW-1185">Reference proteome</keyword>
<dbReference type="Proteomes" id="UP001225134">
    <property type="component" value="Unassembled WGS sequence"/>
</dbReference>
<gene>
    <name evidence="1" type="ORF">QQA45_02925</name>
</gene>
<dbReference type="Pfam" id="PF14595">
    <property type="entry name" value="Thioredoxin_9"/>
    <property type="match status" value="1"/>
</dbReference>
<dbReference type="InterPro" id="IPR036249">
    <property type="entry name" value="Thioredoxin-like_sf"/>
</dbReference>
<organism evidence="1 2">
    <name type="scientific">Sneathia sanguinegens</name>
    <dbReference type="NCBI Taxonomy" id="40543"/>
    <lineage>
        <taxon>Bacteria</taxon>
        <taxon>Fusobacteriati</taxon>
        <taxon>Fusobacteriota</taxon>
        <taxon>Fusobacteriia</taxon>
        <taxon>Fusobacteriales</taxon>
        <taxon>Leptotrichiaceae</taxon>
        <taxon>Sneathia</taxon>
    </lineage>
</organism>
<name>A0ABT7HIY0_9FUSO</name>
<sequence>MTNFEKYLEFNSKEDKEKQENLLNNINISAEDTKKIKGISKEKNLLIFAEPFCPDCRILVAIVERIRSLNSLCINVEYLSRKDNFGKLNMLSENNKIPCVFLIDGIKVTKILEEYPNTFENSDENILAYRKGQYNQLIINTILNILTKEN</sequence>
<comment type="caution">
    <text evidence="1">The sequence shown here is derived from an EMBL/GenBank/DDBJ whole genome shotgun (WGS) entry which is preliminary data.</text>
</comment>
<dbReference type="SUPFAM" id="SSF52833">
    <property type="entry name" value="Thioredoxin-like"/>
    <property type="match status" value="1"/>
</dbReference>